<dbReference type="GO" id="GO:0008237">
    <property type="term" value="F:metallopeptidase activity"/>
    <property type="evidence" value="ECO:0007669"/>
    <property type="project" value="UniProtKB-KW"/>
</dbReference>
<dbReference type="GO" id="GO:0004175">
    <property type="term" value="F:endopeptidase activity"/>
    <property type="evidence" value="ECO:0007669"/>
    <property type="project" value="UniProtKB-ARBA"/>
</dbReference>
<feature type="transmembrane region" description="Helical" evidence="1">
    <location>
        <begin position="112"/>
        <end position="131"/>
    </location>
</feature>
<feature type="transmembrane region" description="Helical" evidence="1">
    <location>
        <begin position="32"/>
        <end position="51"/>
    </location>
</feature>
<dbReference type="Pfam" id="PF02517">
    <property type="entry name" value="Rce1-like"/>
    <property type="match status" value="1"/>
</dbReference>
<dbReference type="Proteomes" id="UP001056429">
    <property type="component" value="Unassembled WGS sequence"/>
</dbReference>
<keyword evidence="3" id="KW-0645">Protease</keyword>
<feature type="transmembrane region" description="Helical" evidence="1">
    <location>
        <begin position="227"/>
        <end position="245"/>
    </location>
</feature>
<name>A0A9J6P9I3_9CLOT</name>
<evidence type="ECO:0000313" key="4">
    <source>
        <dbReference type="Proteomes" id="UP001056429"/>
    </source>
</evidence>
<dbReference type="EMBL" id="JAGSOJ010000005">
    <property type="protein sequence ID" value="MCM1992109.1"/>
    <property type="molecule type" value="Genomic_DNA"/>
</dbReference>
<protein>
    <submittedName>
        <fullName evidence="3">CPBP family intramembrane metalloprotease</fullName>
    </submittedName>
</protein>
<feature type="transmembrane region" description="Helical" evidence="1">
    <location>
        <begin position="313"/>
        <end position="331"/>
    </location>
</feature>
<dbReference type="InterPro" id="IPR052710">
    <property type="entry name" value="CAAX_protease"/>
</dbReference>
<evidence type="ECO:0000313" key="3">
    <source>
        <dbReference type="EMBL" id="MCM1992109.1"/>
    </source>
</evidence>
<dbReference type="GO" id="GO:0080120">
    <property type="term" value="P:CAAX-box protein maturation"/>
    <property type="evidence" value="ECO:0007669"/>
    <property type="project" value="UniProtKB-ARBA"/>
</dbReference>
<reference evidence="3" key="2">
    <citation type="submission" date="2021-04" db="EMBL/GenBank/DDBJ databases">
        <authorList>
            <person name="Dong X."/>
        </authorList>
    </citation>
    <scope>NUCLEOTIDE SEQUENCE</scope>
    <source>
        <strain evidence="3">ZWT</strain>
    </source>
</reference>
<proteinExistence type="predicted"/>
<organism evidence="3 4">
    <name type="scientific">Oceanirhabdus seepicola</name>
    <dbReference type="NCBI Taxonomy" id="2828781"/>
    <lineage>
        <taxon>Bacteria</taxon>
        <taxon>Bacillati</taxon>
        <taxon>Bacillota</taxon>
        <taxon>Clostridia</taxon>
        <taxon>Eubacteriales</taxon>
        <taxon>Clostridiaceae</taxon>
        <taxon>Oceanirhabdus</taxon>
    </lineage>
</organism>
<keyword evidence="1" id="KW-1133">Transmembrane helix</keyword>
<dbReference type="RefSeq" id="WP_250861277.1">
    <property type="nucleotide sequence ID" value="NZ_JAGSOJ010000005.1"/>
</dbReference>
<keyword evidence="3" id="KW-0378">Hydrolase</keyword>
<dbReference type="PANTHER" id="PTHR36435">
    <property type="entry name" value="SLR1288 PROTEIN"/>
    <property type="match status" value="1"/>
</dbReference>
<sequence length="335" mass="37869">MSKIQKSNLLIIACVFLPIIGALFFINVPPKLTLALNQYLFILIPCIVFMLANKMNIKKTLKLNPMKISDVLRVILLAIVILPITGLISKIASGIFGSPISEVITDIVSSNTFPYLFFVIAITPAICEEVIMRGVVLDSYKKFGFKKAVILNGILFGMLHMNFHQFFYTAFLGTIFAIVVWYTKSIFASMIMHLVNNGLSVAMSSIVKIDQETINQAAQLSSKPSSIIISVIFFMISLYLTYYILRAIRLNNITNFEKNYNTADDSQSEHDIINKDLYYKNTKPYYNSDNTYEDEHISDNLIREYNSEGNGSIFNISFVFLIIIFIGFSALTQLL</sequence>
<evidence type="ECO:0000259" key="2">
    <source>
        <dbReference type="Pfam" id="PF02517"/>
    </source>
</evidence>
<feature type="transmembrane region" description="Helical" evidence="1">
    <location>
        <begin position="166"/>
        <end position="183"/>
    </location>
</feature>
<feature type="transmembrane region" description="Helical" evidence="1">
    <location>
        <begin position="7"/>
        <end position="26"/>
    </location>
</feature>
<evidence type="ECO:0000256" key="1">
    <source>
        <dbReference type="SAM" id="Phobius"/>
    </source>
</evidence>
<accession>A0A9J6P9I3</accession>
<keyword evidence="1" id="KW-0812">Transmembrane</keyword>
<gene>
    <name evidence="3" type="ORF">KDK92_20470</name>
</gene>
<comment type="caution">
    <text evidence="3">The sequence shown here is derived from an EMBL/GenBank/DDBJ whole genome shotgun (WGS) entry which is preliminary data.</text>
</comment>
<keyword evidence="3" id="KW-0482">Metalloprotease</keyword>
<reference evidence="3" key="1">
    <citation type="journal article" date="2021" name="mSystems">
        <title>Bacteria and Archaea Synergistically Convert Glycine Betaine to Biogenic Methane in the Formosa Cold Seep of the South China Sea.</title>
        <authorList>
            <person name="Li L."/>
            <person name="Zhang W."/>
            <person name="Zhang S."/>
            <person name="Song L."/>
            <person name="Sun Q."/>
            <person name="Zhang H."/>
            <person name="Xiang H."/>
            <person name="Dong X."/>
        </authorList>
    </citation>
    <scope>NUCLEOTIDE SEQUENCE</scope>
    <source>
        <strain evidence="3">ZWT</strain>
    </source>
</reference>
<feature type="domain" description="CAAX prenyl protease 2/Lysostaphin resistance protein A-like" evidence="2">
    <location>
        <begin position="113"/>
        <end position="198"/>
    </location>
</feature>
<feature type="transmembrane region" description="Helical" evidence="1">
    <location>
        <begin position="71"/>
        <end position="92"/>
    </location>
</feature>
<dbReference type="PANTHER" id="PTHR36435:SF1">
    <property type="entry name" value="CAAX AMINO TERMINAL PROTEASE FAMILY PROTEIN"/>
    <property type="match status" value="1"/>
</dbReference>
<dbReference type="AlphaFoldDB" id="A0A9J6P9I3"/>
<keyword evidence="1" id="KW-0472">Membrane</keyword>
<dbReference type="InterPro" id="IPR003675">
    <property type="entry name" value="Rce1/LyrA-like_dom"/>
</dbReference>
<keyword evidence="4" id="KW-1185">Reference proteome</keyword>